<organism evidence="1 2">
    <name type="scientific">Candidatus Gemmiger avicola</name>
    <dbReference type="NCBI Taxonomy" id="2838605"/>
    <lineage>
        <taxon>Bacteria</taxon>
        <taxon>Bacillati</taxon>
        <taxon>Bacillota</taxon>
        <taxon>Clostridia</taxon>
        <taxon>Eubacteriales</taxon>
        <taxon>Gemmiger</taxon>
    </lineage>
</organism>
<sequence length="246" mass="25201">MRESLVLWRGRRRRRRRLAAGLAGVLLAGLLALRWLGPLRAAAGALGAKADRALADALRPGYTARLDALQDELFALRRTLASQAGLAAENTALRSLLGSEPRPAGRWQPAAVAARALDGRLTLAAPQDLPVGAAVLDAEGRWFGAVAGPGPAGHTIVADPAGQGAGAVPALAGGQNGVLVWHGGRLWLAGLPRHNNLAAGTLVTTADGLWAGTLAEAPMPDETGLNERAPLTDTAAPGTFCFVPAG</sequence>
<evidence type="ECO:0000313" key="1">
    <source>
        <dbReference type="EMBL" id="HJB43144.1"/>
    </source>
</evidence>
<protein>
    <recommendedName>
        <fullName evidence="3">Cell shape-determining protein MreC</fullName>
    </recommendedName>
</protein>
<reference evidence="1" key="2">
    <citation type="submission" date="2021-04" db="EMBL/GenBank/DDBJ databases">
        <authorList>
            <person name="Gilroy R."/>
        </authorList>
    </citation>
    <scope>NUCLEOTIDE SEQUENCE</scope>
    <source>
        <strain evidence="1">ChiBcec8-13705</strain>
    </source>
</reference>
<evidence type="ECO:0000313" key="2">
    <source>
        <dbReference type="Proteomes" id="UP000886803"/>
    </source>
</evidence>
<dbReference type="Proteomes" id="UP000886803">
    <property type="component" value="Unassembled WGS sequence"/>
</dbReference>
<accession>A0A9D2S4L8</accession>
<dbReference type="EMBL" id="DWYG01000191">
    <property type="protein sequence ID" value="HJB43144.1"/>
    <property type="molecule type" value="Genomic_DNA"/>
</dbReference>
<gene>
    <name evidence="1" type="ORF">H9945_11675</name>
</gene>
<proteinExistence type="predicted"/>
<reference evidence="1" key="1">
    <citation type="journal article" date="2021" name="PeerJ">
        <title>Extensive microbial diversity within the chicken gut microbiome revealed by metagenomics and culture.</title>
        <authorList>
            <person name="Gilroy R."/>
            <person name="Ravi A."/>
            <person name="Getino M."/>
            <person name="Pursley I."/>
            <person name="Horton D.L."/>
            <person name="Alikhan N.F."/>
            <person name="Baker D."/>
            <person name="Gharbi K."/>
            <person name="Hall N."/>
            <person name="Watson M."/>
            <person name="Adriaenssens E.M."/>
            <person name="Foster-Nyarko E."/>
            <person name="Jarju S."/>
            <person name="Secka A."/>
            <person name="Antonio M."/>
            <person name="Oren A."/>
            <person name="Chaudhuri R.R."/>
            <person name="La Ragione R."/>
            <person name="Hildebrand F."/>
            <person name="Pallen M.J."/>
        </authorList>
    </citation>
    <scope>NUCLEOTIDE SEQUENCE</scope>
    <source>
        <strain evidence="1">ChiBcec8-13705</strain>
    </source>
</reference>
<evidence type="ECO:0008006" key="3">
    <source>
        <dbReference type="Google" id="ProtNLM"/>
    </source>
</evidence>
<comment type="caution">
    <text evidence="1">The sequence shown here is derived from an EMBL/GenBank/DDBJ whole genome shotgun (WGS) entry which is preliminary data.</text>
</comment>
<dbReference type="AlphaFoldDB" id="A0A9D2S4L8"/>
<name>A0A9D2S4L8_9FIRM</name>